<name>A0A318S746_9DEIO</name>
<sequence length="79" mass="8998">MERPPLDIVALRLCHCRAERASTEGALHLAVLHYRQCLEAAERREDAQAIQFFALKLGETYERMGLHDKAANFKAFAEV</sequence>
<comment type="caution">
    <text evidence="1">The sequence shown here is derived from an EMBL/GenBank/DDBJ whole genome shotgun (WGS) entry which is preliminary data.</text>
</comment>
<accession>A0A318S746</accession>
<dbReference type="OrthoDB" id="72304at2"/>
<evidence type="ECO:0000313" key="1">
    <source>
        <dbReference type="EMBL" id="PYE53605.1"/>
    </source>
</evidence>
<organism evidence="1 2">
    <name type="scientific">Deinococcus yavapaiensis KR-236</name>
    <dbReference type="NCBI Taxonomy" id="694435"/>
    <lineage>
        <taxon>Bacteria</taxon>
        <taxon>Thermotogati</taxon>
        <taxon>Deinococcota</taxon>
        <taxon>Deinococci</taxon>
        <taxon>Deinococcales</taxon>
        <taxon>Deinococcaceae</taxon>
        <taxon>Deinococcus</taxon>
    </lineage>
</organism>
<dbReference type="Proteomes" id="UP000248326">
    <property type="component" value="Unassembled WGS sequence"/>
</dbReference>
<protein>
    <recommendedName>
        <fullName evidence="3">Tetratricopeptide repeat protein</fullName>
    </recommendedName>
</protein>
<dbReference type="RefSeq" id="WP_110886961.1">
    <property type="nucleotide sequence ID" value="NZ_QJSX01000008.1"/>
</dbReference>
<evidence type="ECO:0000313" key="2">
    <source>
        <dbReference type="Proteomes" id="UP000248326"/>
    </source>
</evidence>
<keyword evidence="2" id="KW-1185">Reference proteome</keyword>
<evidence type="ECO:0008006" key="3">
    <source>
        <dbReference type="Google" id="ProtNLM"/>
    </source>
</evidence>
<gene>
    <name evidence="1" type="ORF">DES52_108135</name>
</gene>
<dbReference type="EMBL" id="QJSX01000008">
    <property type="protein sequence ID" value="PYE53605.1"/>
    <property type="molecule type" value="Genomic_DNA"/>
</dbReference>
<proteinExistence type="predicted"/>
<dbReference type="AlphaFoldDB" id="A0A318S746"/>
<reference evidence="1 2" key="1">
    <citation type="submission" date="2018-06" db="EMBL/GenBank/DDBJ databases">
        <title>Genomic Encyclopedia of Type Strains, Phase IV (KMG-IV): sequencing the most valuable type-strain genomes for metagenomic binning, comparative biology and taxonomic classification.</title>
        <authorList>
            <person name="Goeker M."/>
        </authorList>
    </citation>
    <scope>NUCLEOTIDE SEQUENCE [LARGE SCALE GENOMIC DNA]</scope>
    <source>
        <strain evidence="1 2">DSM 18048</strain>
    </source>
</reference>